<gene>
    <name evidence="2" type="ORF">RS86_03489</name>
</gene>
<evidence type="ECO:0000313" key="2">
    <source>
        <dbReference type="EMBL" id="KJL31366.1"/>
    </source>
</evidence>
<dbReference type="PANTHER" id="PTHR42957:SF1">
    <property type="entry name" value="HELICASE MJ1565-RELATED"/>
    <property type="match status" value="1"/>
</dbReference>
<evidence type="ECO:0000313" key="3">
    <source>
        <dbReference type="Proteomes" id="UP000033740"/>
    </source>
</evidence>
<feature type="domain" description="Helicase HerA central" evidence="1">
    <location>
        <begin position="6"/>
        <end position="86"/>
    </location>
</feature>
<reference evidence="2 3" key="1">
    <citation type="submission" date="2015-02" db="EMBL/GenBank/DDBJ databases">
        <title>Draft genome sequences of ten Microbacterium spp. with emphasis on heavy metal contaminated environments.</title>
        <authorList>
            <person name="Corretto E."/>
        </authorList>
    </citation>
    <scope>NUCLEOTIDE SEQUENCE [LARGE SCALE GENOMIC DNA]</scope>
    <source>
        <strain evidence="2 3">ARN176</strain>
    </source>
</reference>
<dbReference type="Pfam" id="PF01935">
    <property type="entry name" value="DUF87"/>
    <property type="match status" value="1"/>
</dbReference>
<name>A0A0F0LIL1_9MICO</name>
<dbReference type="SUPFAM" id="SSF52540">
    <property type="entry name" value="P-loop containing nucleoside triphosphate hydrolases"/>
    <property type="match status" value="1"/>
</dbReference>
<dbReference type="RefSeq" id="WP_045273504.1">
    <property type="nucleotide sequence ID" value="NZ_JYIX01000039.1"/>
</dbReference>
<dbReference type="PATRIC" id="fig|582680.6.peg.3573"/>
<accession>A0A0F0LIL1</accession>
<keyword evidence="3" id="KW-1185">Reference proteome</keyword>
<proteinExistence type="predicted"/>
<dbReference type="AlphaFoldDB" id="A0A0F0LIL1"/>
<organism evidence="2 3">
    <name type="scientific">Microbacterium azadirachtae</name>
    <dbReference type="NCBI Taxonomy" id="582680"/>
    <lineage>
        <taxon>Bacteria</taxon>
        <taxon>Bacillati</taxon>
        <taxon>Actinomycetota</taxon>
        <taxon>Actinomycetes</taxon>
        <taxon>Micrococcales</taxon>
        <taxon>Microbacteriaceae</taxon>
        <taxon>Microbacterium</taxon>
    </lineage>
</organism>
<dbReference type="InterPro" id="IPR027417">
    <property type="entry name" value="P-loop_NTPase"/>
</dbReference>
<dbReference type="PANTHER" id="PTHR42957">
    <property type="entry name" value="HELICASE MJ1565-RELATED"/>
    <property type="match status" value="1"/>
</dbReference>
<sequence length="360" mass="40202">MPAELPIGTLLDSDVPAFLQASRLNRHTFWCGQSGSGKTYALGVLLEQLLLHTRLPLVVFDPNSDFVSLGTVRDDAPAAEADLLRDRDVRVLHSAPGHAQRLLVRFVDMDVRSRAAMLQLDPIRDAEDYNLMLRIDTQYLIDEDQPVVEWLRSTGDPGYARIATRIENLGLPEWDMWAWDRRDVTDIVGDRADATVVDLGHFATPAQMQTAALAVLDELWARRHERVGRLIVIDEAHNLCGPEGSTPLQRMLTERIVQIAAEGRKYGLWLLLSTQRPSKVHPNVISQCDNLALMRMSSERDLAELGEVFGFAPREILERSPRFAQGQALFAGGFAAEPQLVQMGSRLTHEGGSDVPITMR</sequence>
<evidence type="ECO:0000259" key="1">
    <source>
        <dbReference type="Pfam" id="PF01935"/>
    </source>
</evidence>
<dbReference type="Proteomes" id="UP000033740">
    <property type="component" value="Unassembled WGS sequence"/>
</dbReference>
<dbReference type="InterPro" id="IPR008571">
    <property type="entry name" value="HerA-like"/>
</dbReference>
<protein>
    <submittedName>
        <fullName evidence="2">AAA-like domain protein</fullName>
    </submittedName>
</protein>
<dbReference type="InterPro" id="IPR002789">
    <property type="entry name" value="HerA_central"/>
</dbReference>
<dbReference type="STRING" id="582680.RS86_03489"/>
<dbReference type="Gene3D" id="3.40.50.300">
    <property type="entry name" value="P-loop containing nucleotide triphosphate hydrolases"/>
    <property type="match status" value="2"/>
</dbReference>
<comment type="caution">
    <text evidence="2">The sequence shown here is derived from an EMBL/GenBank/DDBJ whole genome shotgun (WGS) entry which is preliminary data.</text>
</comment>
<dbReference type="EMBL" id="JYIX01000039">
    <property type="protein sequence ID" value="KJL31366.1"/>
    <property type="molecule type" value="Genomic_DNA"/>
</dbReference>